<keyword evidence="2" id="KW-0862">Zinc</keyword>
<evidence type="ECO:0000313" key="6">
    <source>
        <dbReference type="EnsemblMetazoa" id="XP_038046668.1"/>
    </source>
</evidence>
<dbReference type="Gene3D" id="3.30.40.10">
    <property type="entry name" value="Zinc/RING finger domain, C3HC4 (zinc finger)"/>
    <property type="match status" value="1"/>
</dbReference>
<name>A0A913Z4A9_PATMI</name>
<feature type="domain" description="RING-type" evidence="5">
    <location>
        <begin position="95"/>
        <end position="141"/>
    </location>
</feature>
<keyword evidence="4" id="KW-0812">Transmembrane</keyword>
<dbReference type="InterPro" id="IPR013083">
    <property type="entry name" value="Znf_RING/FYVE/PHD"/>
</dbReference>
<protein>
    <recommendedName>
        <fullName evidence="5">RING-type domain-containing protein</fullName>
    </recommendedName>
</protein>
<evidence type="ECO:0000256" key="1">
    <source>
        <dbReference type="ARBA" id="ARBA00022771"/>
    </source>
</evidence>
<evidence type="ECO:0000256" key="4">
    <source>
        <dbReference type="SAM" id="Phobius"/>
    </source>
</evidence>
<accession>A0A913Z4A9</accession>
<reference evidence="6" key="1">
    <citation type="submission" date="2022-11" db="UniProtKB">
        <authorList>
            <consortium name="EnsemblMetazoa"/>
        </authorList>
    </citation>
    <scope>IDENTIFICATION</scope>
</reference>
<evidence type="ECO:0000259" key="5">
    <source>
        <dbReference type="PROSITE" id="PS50089"/>
    </source>
</evidence>
<dbReference type="SUPFAM" id="SSF57850">
    <property type="entry name" value="RING/U-box"/>
    <property type="match status" value="1"/>
</dbReference>
<dbReference type="RefSeq" id="XP_038046668.1">
    <property type="nucleotide sequence ID" value="XM_038190740.1"/>
</dbReference>
<proteinExistence type="predicted"/>
<dbReference type="GO" id="GO:0006511">
    <property type="term" value="P:ubiquitin-dependent protein catabolic process"/>
    <property type="evidence" value="ECO:0007669"/>
    <property type="project" value="TreeGrafter"/>
</dbReference>
<evidence type="ECO:0000313" key="7">
    <source>
        <dbReference type="Proteomes" id="UP000887568"/>
    </source>
</evidence>
<dbReference type="Pfam" id="PF13920">
    <property type="entry name" value="zf-C3HC4_3"/>
    <property type="match status" value="1"/>
</dbReference>
<dbReference type="GO" id="GO:0016567">
    <property type="term" value="P:protein ubiquitination"/>
    <property type="evidence" value="ECO:0007669"/>
    <property type="project" value="TreeGrafter"/>
</dbReference>
<keyword evidence="1 3" id="KW-0863">Zinc-finger</keyword>
<keyword evidence="1 3" id="KW-0479">Metal-binding</keyword>
<dbReference type="PANTHER" id="PTHR22696:SF1">
    <property type="entry name" value="E3 UBIQUITIN-PROTEIN LIGASE RNF26"/>
    <property type="match status" value="1"/>
</dbReference>
<dbReference type="PANTHER" id="PTHR22696">
    <property type="entry name" value="E3 UBIQUITIN-PROTEIN LIGASE RNF26"/>
    <property type="match status" value="1"/>
</dbReference>
<dbReference type="EnsemblMetazoa" id="XM_038190740.1">
    <property type="protein sequence ID" value="XP_038046668.1"/>
    <property type="gene ID" value="LOC119720874"/>
</dbReference>
<evidence type="ECO:0000256" key="2">
    <source>
        <dbReference type="ARBA" id="ARBA00022833"/>
    </source>
</evidence>
<dbReference type="GO" id="GO:0061630">
    <property type="term" value="F:ubiquitin protein ligase activity"/>
    <property type="evidence" value="ECO:0007669"/>
    <property type="project" value="TreeGrafter"/>
</dbReference>
<keyword evidence="4" id="KW-0472">Membrane</keyword>
<dbReference type="AlphaFoldDB" id="A0A913Z4A9"/>
<sequence length="152" mass="16665">MLQTIFNALGLFVDLAVAFLSDVGIVVIAFLFLVLITFMLYVLVKISLRSGNTMANRLDPFKIVSTKDTTTSATTTESSTNTTPTGQLRERDQMCVVCYDKVKNILILPCRHLCCCKECLDLITGSARSQGNAAAKCPLCRRAITSSLEVYV</sequence>
<keyword evidence="7" id="KW-1185">Reference proteome</keyword>
<dbReference type="GeneID" id="119720874"/>
<dbReference type="SMART" id="SM00184">
    <property type="entry name" value="RING"/>
    <property type="match status" value="1"/>
</dbReference>
<dbReference type="Proteomes" id="UP000887568">
    <property type="component" value="Unplaced"/>
</dbReference>
<dbReference type="OrthoDB" id="1711136at2759"/>
<dbReference type="InterPro" id="IPR001841">
    <property type="entry name" value="Znf_RING"/>
</dbReference>
<keyword evidence="4" id="KW-1133">Transmembrane helix</keyword>
<dbReference type="GO" id="GO:0008270">
    <property type="term" value="F:zinc ion binding"/>
    <property type="evidence" value="ECO:0007669"/>
    <property type="project" value="UniProtKB-KW"/>
</dbReference>
<organism evidence="6 7">
    <name type="scientific">Patiria miniata</name>
    <name type="common">Bat star</name>
    <name type="synonym">Asterina miniata</name>
    <dbReference type="NCBI Taxonomy" id="46514"/>
    <lineage>
        <taxon>Eukaryota</taxon>
        <taxon>Metazoa</taxon>
        <taxon>Echinodermata</taxon>
        <taxon>Eleutherozoa</taxon>
        <taxon>Asterozoa</taxon>
        <taxon>Asteroidea</taxon>
        <taxon>Valvatacea</taxon>
        <taxon>Valvatida</taxon>
        <taxon>Asterinidae</taxon>
        <taxon>Patiria</taxon>
    </lineage>
</organism>
<dbReference type="PROSITE" id="PS50089">
    <property type="entry name" value="ZF_RING_2"/>
    <property type="match status" value="1"/>
</dbReference>
<feature type="transmembrane region" description="Helical" evidence="4">
    <location>
        <begin position="23"/>
        <end position="44"/>
    </location>
</feature>
<evidence type="ECO:0000256" key="3">
    <source>
        <dbReference type="PROSITE-ProRule" id="PRU00175"/>
    </source>
</evidence>